<protein>
    <submittedName>
        <fullName evidence="3">Uncharacterized protein</fullName>
    </submittedName>
</protein>
<feature type="compositionally biased region" description="Polar residues" evidence="1">
    <location>
        <begin position="139"/>
        <end position="149"/>
    </location>
</feature>
<keyword evidence="2" id="KW-1133">Transmembrane helix</keyword>
<keyword evidence="2" id="KW-0812">Transmembrane</keyword>
<comment type="caution">
    <text evidence="3">The sequence shown here is derived from an EMBL/GenBank/DDBJ whole genome shotgun (WGS) entry which is preliminary data.</text>
</comment>
<feature type="region of interest" description="Disordered" evidence="1">
    <location>
        <begin position="139"/>
        <end position="170"/>
    </location>
</feature>
<evidence type="ECO:0000256" key="2">
    <source>
        <dbReference type="SAM" id="Phobius"/>
    </source>
</evidence>
<evidence type="ECO:0000256" key="1">
    <source>
        <dbReference type="SAM" id="MobiDB-lite"/>
    </source>
</evidence>
<evidence type="ECO:0000313" key="3">
    <source>
        <dbReference type="EMBL" id="GMI02384.1"/>
    </source>
</evidence>
<organism evidence="3 4">
    <name type="scientific">Triparma laevis f. longispina</name>
    <dbReference type="NCBI Taxonomy" id="1714387"/>
    <lineage>
        <taxon>Eukaryota</taxon>
        <taxon>Sar</taxon>
        <taxon>Stramenopiles</taxon>
        <taxon>Ochrophyta</taxon>
        <taxon>Bolidophyceae</taxon>
        <taxon>Parmales</taxon>
        <taxon>Triparmaceae</taxon>
        <taxon>Triparma</taxon>
    </lineage>
</organism>
<dbReference type="EMBL" id="BRXW01000043">
    <property type="protein sequence ID" value="GMI02384.1"/>
    <property type="molecule type" value="Genomic_DNA"/>
</dbReference>
<dbReference type="Proteomes" id="UP001165122">
    <property type="component" value="Unassembled WGS sequence"/>
</dbReference>
<gene>
    <name evidence="3" type="ORF">TrLO_g14134</name>
</gene>
<feature type="transmembrane region" description="Helical" evidence="2">
    <location>
        <begin position="51"/>
        <end position="69"/>
    </location>
</feature>
<dbReference type="AlphaFoldDB" id="A0A9W7CCX7"/>
<keyword evidence="2" id="KW-0472">Membrane</keyword>
<reference evidence="4" key="1">
    <citation type="journal article" date="2023" name="Commun. Biol.">
        <title>Genome analysis of Parmales, the sister group of diatoms, reveals the evolutionary specialization of diatoms from phago-mixotrophs to photoautotrophs.</title>
        <authorList>
            <person name="Ban H."/>
            <person name="Sato S."/>
            <person name="Yoshikawa S."/>
            <person name="Yamada K."/>
            <person name="Nakamura Y."/>
            <person name="Ichinomiya M."/>
            <person name="Sato N."/>
            <person name="Blanc-Mathieu R."/>
            <person name="Endo H."/>
            <person name="Kuwata A."/>
            <person name="Ogata H."/>
        </authorList>
    </citation>
    <scope>NUCLEOTIDE SEQUENCE [LARGE SCALE GENOMIC DNA]</scope>
    <source>
        <strain evidence="4">NIES 3700</strain>
    </source>
</reference>
<proteinExistence type="predicted"/>
<feature type="transmembrane region" description="Helical" evidence="2">
    <location>
        <begin position="22"/>
        <end position="39"/>
    </location>
</feature>
<feature type="compositionally biased region" description="Basic and acidic residues" evidence="1">
    <location>
        <begin position="150"/>
        <end position="170"/>
    </location>
</feature>
<name>A0A9W7CCX7_9STRA</name>
<keyword evidence="4" id="KW-1185">Reference proteome</keyword>
<evidence type="ECO:0000313" key="4">
    <source>
        <dbReference type="Proteomes" id="UP001165122"/>
    </source>
</evidence>
<sequence length="170" mass="18983">MYRTSAAVGGCIVSCSDERTCTLILGWIIMIIIFGGAVPEKIRKAIGGLSWILWTWTIVIVVSFYLDIVPDTTLQHFTVGKSIYSSADVAILSATNYPVFLTIIIYNSFHRPETFCILRSNMNSVKIQRGDAQSLTTIHKRLSTGSPKPQSREGEGRVQEELEAKKQREN</sequence>
<accession>A0A9W7CCX7</accession>
<feature type="transmembrane region" description="Helical" evidence="2">
    <location>
        <begin position="89"/>
        <end position="109"/>
    </location>
</feature>